<comment type="caution">
    <text evidence="3">The sequence shown here is derived from an EMBL/GenBank/DDBJ whole genome shotgun (WGS) entry which is preliminary data.</text>
</comment>
<feature type="transmembrane region" description="Helical" evidence="2">
    <location>
        <begin position="108"/>
        <end position="131"/>
    </location>
</feature>
<accession>A0ABY6T0Z1</accession>
<evidence type="ECO:0000313" key="4">
    <source>
        <dbReference type="Proteomes" id="UP000277570"/>
    </source>
</evidence>
<feature type="transmembrane region" description="Helical" evidence="2">
    <location>
        <begin position="6"/>
        <end position="25"/>
    </location>
</feature>
<gene>
    <name evidence="3" type="ORF">NCTC10913_04968</name>
</gene>
<dbReference type="EMBL" id="UYIN01000024">
    <property type="protein sequence ID" value="VDG74724.1"/>
    <property type="molecule type" value="Genomic_DNA"/>
</dbReference>
<keyword evidence="2" id="KW-1133">Transmembrane helix</keyword>
<organism evidence="3 4">
    <name type="scientific">Clostridium carnis</name>
    <dbReference type="NCBI Taxonomy" id="1530"/>
    <lineage>
        <taxon>Bacteria</taxon>
        <taxon>Bacillati</taxon>
        <taxon>Bacillota</taxon>
        <taxon>Clostridia</taxon>
        <taxon>Eubacteriales</taxon>
        <taxon>Clostridiaceae</taxon>
        <taxon>Clostridium</taxon>
    </lineage>
</organism>
<keyword evidence="2" id="KW-0472">Membrane</keyword>
<feature type="region of interest" description="Disordered" evidence="1">
    <location>
        <begin position="144"/>
        <end position="166"/>
    </location>
</feature>
<name>A0ABY6T0Z1_9CLOT</name>
<protein>
    <submittedName>
        <fullName evidence="3">Membrane protein</fullName>
    </submittedName>
</protein>
<evidence type="ECO:0000313" key="3">
    <source>
        <dbReference type="EMBL" id="VDG74724.1"/>
    </source>
</evidence>
<feature type="transmembrane region" description="Helical" evidence="2">
    <location>
        <begin position="78"/>
        <end position="96"/>
    </location>
</feature>
<feature type="transmembrane region" description="Helical" evidence="2">
    <location>
        <begin position="32"/>
        <end position="54"/>
    </location>
</feature>
<keyword evidence="4" id="KW-1185">Reference proteome</keyword>
<evidence type="ECO:0000256" key="1">
    <source>
        <dbReference type="SAM" id="MobiDB-lite"/>
    </source>
</evidence>
<reference evidence="3 4" key="1">
    <citation type="submission" date="2018-11" db="EMBL/GenBank/DDBJ databases">
        <authorList>
            <consortium name="Pathogen Informatics"/>
        </authorList>
    </citation>
    <scope>NUCLEOTIDE SEQUENCE [LARGE SCALE GENOMIC DNA]</scope>
    <source>
        <strain evidence="3 4">NCTC10913</strain>
    </source>
</reference>
<dbReference type="RefSeq" id="WP_125150273.1">
    <property type="nucleotide sequence ID" value="NZ_UYIN01000024.1"/>
</dbReference>
<proteinExistence type="predicted"/>
<keyword evidence="2" id="KW-0812">Transmembrane</keyword>
<feature type="compositionally biased region" description="Basic and acidic residues" evidence="1">
    <location>
        <begin position="144"/>
        <end position="160"/>
    </location>
</feature>
<sequence>MKVIKFIVLVVITAIVSRFFELSFVKEAHFDLITVNSVLIGFLFTSLSILLGFLNETIVKFFEEAGALKDVYKSIEKGIEYSLFSIIMSFVNLMIVEKYIQLNIILKYFYGLEINFIIVALYFLFKTLYYVKIIVNSINVSKKKESDEEKANKKLKDTIEKYSSNK</sequence>
<evidence type="ECO:0000256" key="2">
    <source>
        <dbReference type="SAM" id="Phobius"/>
    </source>
</evidence>
<dbReference type="Proteomes" id="UP000277570">
    <property type="component" value="Unassembled WGS sequence"/>
</dbReference>